<dbReference type="FunFam" id="1.10.10.10:FF:000001">
    <property type="entry name" value="LysR family transcriptional regulator"/>
    <property type="match status" value="1"/>
</dbReference>
<dbReference type="InterPro" id="IPR036390">
    <property type="entry name" value="WH_DNA-bd_sf"/>
</dbReference>
<dbReference type="Pfam" id="PF00126">
    <property type="entry name" value="HTH_1"/>
    <property type="match status" value="1"/>
</dbReference>
<comment type="caution">
    <text evidence="6">The sequence shown here is derived from an EMBL/GenBank/DDBJ whole genome shotgun (WGS) entry which is preliminary data.</text>
</comment>
<dbReference type="InterPro" id="IPR000847">
    <property type="entry name" value="LysR_HTH_N"/>
</dbReference>
<keyword evidence="2" id="KW-0805">Transcription regulation</keyword>
<keyword evidence="4" id="KW-0804">Transcription</keyword>
<evidence type="ECO:0000313" key="7">
    <source>
        <dbReference type="Proteomes" id="UP000221538"/>
    </source>
</evidence>
<comment type="similarity">
    <text evidence="1">Belongs to the LysR transcriptional regulatory family.</text>
</comment>
<accession>A0A292ZMV8</accession>
<sequence>MVIIWCFGKSLFLSWYNQMSNWDGIDEFISVATAGSFTRGARALGVSTTHVSRSIMALEQRVQAQLFHRTTRTVRLTDTGRVFFERCERIAKDRDEAIALIGERSEPQGELRVTCSTAMGERFVAPIIRRFAMQHPKLAVSIELSNRVIDLVGEGFDVAVRTGTVNDPRLISTRVASRTLYTCAAPSYLASAGRPASVGALAGHECIAGSAGTWHFKVDGQEMIHRPKGRFRCNSGHAVMEACISGLGICQLPDFYILPYLKHGMVELLLEDVQPDDEPIWAVYPQRRHLLPKVRQVVDCLLHELGPAMNTPRREAAVRPDRYVP</sequence>
<evidence type="ECO:0000256" key="3">
    <source>
        <dbReference type="ARBA" id="ARBA00023125"/>
    </source>
</evidence>
<dbReference type="Gene3D" id="3.40.190.290">
    <property type="match status" value="1"/>
</dbReference>
<evidence type="ECO:0000256" key="1">
    <source>
        <dbReference type="ARBA" id="ARBA00009437"/>
    </source>
</evidence>
<reference evidence="6 7" key="1">
    <citation type="journal article" date="2013" name="Biodegradation">
        <title>Occurrence of 4-tert-butylphenol (4-t-BP) biodegradation in an aquatic sample caused by the presence of Spirodela polyrrhiza and isolation of a 4-t-BP-utilizing bacterium.</title>
        <authorList>
            <person name="Ogata Y."/>
            <person name="Toyama T."/>
            <person name="Yu N."/>
            <person name="Wang X."/>
            <person name="Sei K."/>
            <person name="Ike M."/>
        </authorList>
    </citation>
    <scope>NUCLEOTIDE SEQUENCE [LARGE SCALE GENOMIC DNA]</scope>
    <source>
        <strain evidence="6 7">OMI</strain>
    </source>
</reference>
<dbReference type="Gene3D" id="1.10.10.10">
    <property type="entry name" value="Winged helix-like DNA-binding domain superfamily/Winged helix DNA-binding domain"/>
    <property type="match status" value="1"/>
</dbReference>
<dbReference type="GO" id="GO:0006351">
    <property type="term" value="P:DNA-templated transcription"/>
    <property type="evidence" value="ECO:0007669"/>
    <property type="project" value="TreeGrafter"/>
</dbReference>
<gene>
    <name evidence="6" type="ORF">SFOMI_4894</name>
</gene>
<protein>
    <submittedName>
        <fullName evidence="6">Transcriptional regulator, LysR family</fullName>
    </submittedName>
</protein>
<keyword evidence="3" id="KW-0238">DNA-binding</keyword>
<dbReference type="InterPro" id="IPR005119">
    <property type="entry name" value="LysR_subst-bd"/>
</dbReference>
<evidence type="ECO:0000256" key="4">
    <source>
        <dbReference type="ARBA" id="ARBA00023163"/>
    </source>
</evidence>
<dbReference type="Pfam" id="PF03466">
    <property type="entry name" value="LysR_substrate"/>
    <property type="match status" value="1"/>
</dbReference>
<dbReference type="GO" id="GO:0043565">
    <property type="term" value="F:sequence-specific DNA binding"/>
    <property type="evidence" value="ECO:0007669"/>
    <property type="project" value="TreeGrafter"/>
</dbReference>
<dbReference type="PROSITE" id="PS50931">
    <property type="entry name" value="HTH_LYSR"/>
    <property type="match status" value="1"/>
</dbReference>
<dbReference type="AlphaFoldDB" id="A0A292ZMV8"/>
<name>A0A292ZMV8_SPHSA</name>
<dbReference type="EMBL" id="BEWI01000032">
    <property type="protein sequence ID" value="GAY24314.1"/>
    <property type="molecule type" value="Genomic_DNA"/>
</dbReference>
<dbReference type="PANTHER" id="PTHR30537:SF10">
    <property type="entry name" value="TRANSCRIPTIONAL REGULATOR-RELATED"/>
    <property type="match status" value="1"/>
</dbReference>
<proteinExistence type="inferred from homology"/>
<dbReference type="SUPFAM" id="SSF53850">
    <property type="entry name" value="Periplasmic binding protein-like II"/>
    <property type="match status" value="1"/>
</dbReference>
<dbReference type="InterPro" id="IPR058163">
    <property type="entry name" value="LysR-type_TF_proteobact-type"/>
</dbReference>
<evidence type="ECO:0000256" key="2">
    <source>
        <dbReference type="ARBA" id="ARBA00023015"/>
    </source>
</evidence>
<dbReference type="PANTHER" id="PTHR30537">
    <property type="entry name" value="HTH-TYPE TRANSCRIPTIONAL REGULATOR"/>
    <property type="match status" value="1"/>
</dbReference>
<dbReference type="Proteomes" id="UP000221538">
    <property type="component" value="Unassembled WGS sequence"/>
</dbReference>
<reference evidence="6 7" key="2">
    <citation type="journal article" date="2013" name="Environ. Sci. Technol.">
        <title>The 4-tert-butylphenol-utilizing bacterium Sphingobium fuliginis OMI can degrade bisphenols via phenolic ring hydroxylation and meta-cleavage pathway.</title>
        <authorList>
            <person name="Ogata Y."/>
            <person name="Goda S."/>
            <person name="Toyama T."/>
            <person name="Sei K."/>
            <person name="Ike M."/>
        </authorList>
    </citation>
    <scope>NUCLEOTIDE SEQUENCE [LARGE SCALE GENOMIC DNA]</scope>
    <source>
        <strain evidence="6 7">OMI</strain>
    </source>
</reference>
<feature type="domain" description="HTH lysR-type" evidence="5">
    <location>
        <begin position="28"/>
        <end position="77"/>
    </location>
</feature>
<evidence type="ECO:0000313" key="6">
    <source>
        <dbReference type="EMBL" id="GAY24314.1"/>
    </source>
</evidence>
<dbReference type="SUPFAM" id="SSF46785">
    <property type="entry name" value="Winged helix' DNA-binding domain"/>
    <property type="match status" value="1"/>
</dbReference>
<dbReference type="GO" id="GO:0003700">
    <property type="term" value="F:DNA-binding transcription factor activity"/>
    <property type="evidence" value="ECO:0007669"/>
    <property type="project" value="InterPro"/>
</dbReference>
<evidence type="ECO:0000259" key="5">
    <source>
        <dbReference type="PROSITE" id="PS50931"/>
    </source>
</evidence>
<dbReference type="InterPro" id="IPR036388">
    <property type="entry name" value="WH-like_DNA-bd_sf"/>
</dbReference>
<organism evidence="6 7">
    <name type="scientific">Sphingobium fuliginis (strain ATCC 27551)</name>
    <dbReference type="NCBI Taxonomy" id="336203"/>
    <lineage>
        <taxon>Bacteria</taxon>
        <taxon>Pseudomonadati</taxon>
        <taxon>Pseudomonadota</taxon>
        <taxon>Alphaproteobacteria</taxon>
        <taxon>Sphingomonadales</taxon>
        <taxon>Sphingomonadaceae</taxon>
        <taxon>Sphingobium</taxon>
    </lineage>
</organism>